<name>A0A0B8P4J7_9VIBR</name>
<sequence>MEMAIITPVLLIIMMGIFEVTQVIQANNIIISLSREGANIIARNSSQTPEEVMDIVASTSNPLDMGTDGAMFISQVVGRGDDSSGNPQAPYLNEQYRWQDGGYTTLDSTWGACASWTDGECNISTTPDLNNFPLTLDDGETVYVVEVIYRYSPVSTFIFDTDFSIRELTYL</sequence>
<feature type="domain" description="TadE-like" evidence="1">
    <location>
        <begin position="2"/>
        <end position="38"/>
    </location>
</feature>
<proteinExistence type="predicted"/>
<organism evidence="2 3">
    <name type="scientific">Vibrio ishigakensis</name>
    <dbReference type="NCBI Taxonomy" id="1481914"/>
    <lineage>
        <taxon>Bacteria</taxon>
        <taxon>Pseudomonadati</taxon>
        <taxon>Pseudomonadota</taxon>
        <taxon>Gammaproteobacteria</taxon>
        <taxon>Vibrionales</taxon>
        <taxon>Vibrionaceae</taxon>
        <taxon>Vibrio</taxon>
    </lineage>
</organism>
<reference evidence="2 3" key="2">
    <citation type="submission" date="2015-01" db="EMBL/GenBank/DDBJ databases">
        <authorList>
            <consortium name="NBRP consortium"/>
            <person name="Sawabe T."/>
            <person name="Meirelles P."/>
            <person name="Feng G."/>
            <person name="Sayaka M."/>
            <person name="Hattori M."/>
            <person name="Ohkuma M."/>
        </authorList>
    </citation>
    <scope>NUCLEOTIDE SEQUENCE [LARGE SCALE GENOMIC DNA]</scope>
    <source>
        <strain evidence="3">JCM 19231</strain>
    </source>
</reference>
<dbReference type="Pfam" id="PF07811">
    <property type="entry name" value="TadE"/>
    <property type="match status" value="1"/>
</dbReference>
<keyword evidence="3" id="KW-1185">Reference proteome</keyword>
<reference evidence="2 3" key="1">
    <citation type="submission" date="2015-01" db="EMBL/GenBank/DDBJ databases">
        <title>Vibrio sp. C1 JCM 19231 whole genome shotgun sequence.</title>
        <authorList>
            <person name="Sawabe T."/>
            <person name="Meirelles P."/>
            <person name="Feng G."/>
            <person name="Sayaka M."/>
            <person name="Hattori M."/>
            <person name="Ohkuma M."/>
        </authorList>
    </citation>
    <scope>NUCLEOTIDE SEQUENCE [LARGE SCALE GENOMIC DNA]</scope>
    <source>
        <strain evidence="3">JCM 19231</strain>
    </source>
</reference>
<evidence type="ECO:0000313" key="2">
    <source>
        <dbReference type="EMBL" id="GAM58218.1"/>
    </source>
</evidence>
<comment type="caution">
    <text evidence="2">The sequence shown here is derived from an EMBL/GenBank/DDBJ whole genome shotgun (WGS) entry which is preliminary data.</text>
</comment>
<protein>
    <recommendedName>
        <fullName evidence="1">TadE-like domain-containing protein</fullName>
    </recommendedName>
</protein>
<gene>
    <name evidence="2" type="ORF">JCM19231_5365</name>
</gene>
<dbReference type="Proteomes" id="UP000031671">
    <property type="component" value="Unassembled WGS sequence"/>
</dbReference>
<dbReference type="AlphaFoldDB" id="A0A0B8P4J7"/>
<dbReference type="EMBL" id="BBRZ01000078">
    <property type="protein sequence ID" value="GAM58218.1"/>
    <property type="molecule type" value="Genomic_DNA"/>
</dbReference>
<evidence type="ECO:0000313" key="3">
    <source>
        <dbReference type="Proteomes" id="UP000031671"/>
    </source>
</evidence>
<accession>A0A0B8P4J7</accession>
<dbReference type="InterPro" id="IPR012495">
    <property type="entry name" value="TadE-like_dom"/>
</dbReference>
<evidence type="ECO:0000259" key="1">
    <source>
        <dbReference type="Pfam" id="PF07811"/>
    </source>
</evidence>